<organism evidence="1 2">
    <name type="scientific">Laetiporus sulphureus 93-53</name>
    <dbReference type="NCBI Taxonomy" id="1314785"/>
    <lineage>
        <taxon>Eukaryota</taxon>
        <taxon>Fungi</taxon>
        <taxon>Dikarya</taxon>
        <taxon>Basidiomycota</taxon>
        <taxon>Agaricomycotina</taxon>
        <taxon>Agaricomycetes</taxon>
        <taxon>Polyporales</taxon>
        <taxon>Laetiporus</taxon>
    </lineage>
</organism>
<dbReference type="Proteomes" id="UP000076871">
    <property type="component" value="Unassembled WGS sequence"/>
</dbReference>
<dbReference type="OrthoDB" id="2816102at2759"/>
<dbReference type="InterPro" id="IPR036047">
    <property type="entry name" value="F-box-like_dom_sf"/>
</dbReference>
<protein>
    <submittedName>
        <fullName evidence="1">Uncharacterized protein</fullName>
    </submittedName>
</protein>
<accession>A0A165EKD7</accession>
<dbReference type="SUPFAM" id="SSF81383">
    <property type="entry name" value="F-box domain"/>
    <property type="match status" value="1"/>
</dbReference>
<dbReference type="AlphaFoldDB" id="A0A165EKD7"/>
<dbReference type="GeneID" id="63818280"/>
<dbReference type="InParanoid" id="A0A165EKD7"/>
<evidence type="ECO:0000313" key="1">
    <source>
        <dbReference type="EMBL" id="KZT07239.1"/>
    </source>
</evidence>
<proteinExistence type="predicted"/>
<dbReference type="SUPFAM" id="SSF52047">
    <property type="entry name" value="RNI-like"/>
    <property type="match status" value="1"/>
</dbReference>
<reference evidence="1 2" key="1">
    <citation type="journal article" date="2016" name="Mol. Biol. Evol.">
        <title>Comparative Genomics of Early-Diverging Mushroom-Forming Fungi Provides Insights into the Origins of Lignocellulose Decay Capabilities.</title>
        <authorList>
            <person name="Nagy L.G."/>
            <person name="Riley R."/>
            <person name="Tritt A."/>
            <person name="Adam C."/>
            <person name="Daum C."/>
            <person name="Floudas D."/>
            <person name="Sun H."/>
            <person name="Yadav J.S."/>
            <person name="Pangilinan J."/>
            <person name="Larsson K.H."/>
            <person name="Matsuura K."/>
            <person name="Barry K."/>
            <person name="Labutti K."/>
            <person name="Kuo R."/>
            <person name="Ohm R.A."/>
            <person name="Bhattacharya S.S."/>
            <person name="Shirouzu T."/>
            <person name="Yoshinaga Y."/>
            <person name="Martin F.M."/>
            <person name="Grigoriev I.V."/>
            <person name="Hibbett D.S."/>
        </authorList>
    </citation>
    <scope>NUCLEOTIDE SEQUENCE [LARGE SCALE GENOMIC DNA]</scope>
    <source>
        <strain evidence="1 2">93-53</strain>
    </source>
</reference>
<dbReference type="InterPro" id="IPR032675">
    <property type="entry name" value="LRR_dom_sf"/>
</dbReference>
<keyword evidence="2" id="KW-1185">Reference proteome</keyword>
<sequence>MRWEGAGWLTPLPHQDFLDNYLQVHWCSDGSGYQSMTQLPSETWENVLDHLSSDTATLVCCALVSRLFSWKSRYLLFSRVRLTSRKSLYSLARVAKDRDLRFPWHDPQELQLEERPSYQNFQGSFVHLAPIILARYLTKLEVLSFSSVNWHAETLMLSSPFQLAISSLVSLKTLSISKCVFPNLHELYRLIRCMPQLTSLNVSECGVRFARRTPEDALPILRLGLTRLVIQDCPAIVSEDLISCLQGSPTCHTLHTFVLKTDSPWDHASILTAWGDQLEHFEVDS</sequence>
<dbReference type="EMBL" id="KV427620">
    <property type="protein sequence ID" value="KZT07239.1"/>
    <property type="molecule type" value="Genomic_DNA"/>
</dbReference>
<dbReference type="RefSeq" id="XP_040764979.1">
    <property type="nucleotide sequence ID" value="XM_040901248.1"/>
</dbReference>
<dbReference type="Gene3D" id="3.80.10.10">
    <property type="entry name" value="Ribonuclease Inhibitor"/>
    <property type="match status" value="1"/>
</dbReference>
<evidence type="ECO:0000313" key="2">
    <source>
        <dbReference type="Proteomes" id="UP000076871"/>
    </source>
</evidence>
<gene>
    <name evidence="1" type="ORF">LAESUDRAFT_120455</name>
</gene>
<name>A0A165EKD7_9APHY</name>